<accession>A0ACC3CUU8</accession>
<dbReference type="Proteomes" id="UP001186974">
    <property type="component" value="Unassembled WGS sequence"/>
</dbReference>
<sequence length="337" mass="38014">MAYESLPLHLMKTVKELDELKIPSYYFVLHISIDNNDTGHSAMAMQAVVDYLEHARAEGEEAVEKAWKRVQVGFVLAEGLPTTPEMSPTKTAPHFNKEEQNVVQVFKNKCSAYKVHCNSRIKFGPKTLVEWLDPHRFQDADWQRAFLDTLSNRQPWVVKGRSDKSKLVQELSWGGRMFGAFTKSEVAVIERWIDSMGKPASFDPQKYYDFVGFERPIEHTHEDIQSSYPVLNALPTLRSLLPTTPKTQLSLDAPRFTLASVDPSKLLPLWFVSGCLLECFPNVPARVSDKSGCAVVRILRAQYGFPEDDDGVAGMDELHRTNKGKAIGLVELGLEMS</sequence>
<feature type="non-terminal residue" evidence="1">
    <location>
        <position position="337"/>
    </location>
</feature>
<comment type="caution">
    <text evidence="1">The sequence shown here is derived from an EMBL/GenBank/DDBJ whole genome shotgun (WGS) entry which is preliminary data.</text>
</comment>
<gene>
    <name evidence="1" type="ORF">LTS18_014645</name>
</gene>
<protein>
    <submittedName>
        <fullName evidence="1">Uncharacterized protein</fullName>
    </submittedName>
</protein>
<evidence type="ECO:0000313" key="2">
    <source>
        <dbReference type="Proteomes" id="UP001186974"/>
    </source>
</evidence>
<evidence type="ECO:0000313" key="1">
    <source>
        <dbReference type="EMBL" id="KAK3045069.1"/>
    </source>
</evidence>
<keyword evidence="2" id="KW-1185">Reference proteome</keyword>
<proteinExistence type="predicted"/>
<name>A0ACC3CUU8_9PEZI</name>
<organism evidence="1 2">
    <name type="scientific">Coniosporium uncinatum</name>
    <dbReference type="NCBI Taxonomy" id="93489"/>
    <lineage>
        <taxon>Eukaryota</taxon>
        <taxon>Fungi</taxon>
        <taxon>Dikarya</taxon>
        <taxon>Ascomycota</taxon>
        <taxon>Pezizomycotina</taxon>
        <taxon>Dothideomycetes</taxon>
        <taxon>Dothideomycetes incertae sedis</taxon>
        <taxon>Coniosporium</taxon>
    </lineage>
</organism>
<dbReference type="EMBL" id="JAWDJW010011067">
    <property type="protein sequence ID" value="KAK3045069.1"/>
    <property type="molecule type" value="Genomic_DNA"/>
</dbReference>
<reference evidence="1" key="1">
    <citation type="submission" date="2024-09" db="EMBL/GenBank/DDBJ databases">
        <title>Black Yeasts Isolated from many extreme environments.</title>
        <authorList>
            <person name="Coleine C."/>
            <person name="Stajich J.E."/>
            <person name="Selbmann L."/>
        </authorList>
    </citation>
    <scope>NUCLEOTIDE SEQUENCE</scope>
    <source>
        <strain evidence="1">CCFEE 5737</strain>
    </source>
</reference>